<evidence type="ECO:0000259" key="2">
    <source>
        <dbReference type="PROSITE" id="PS50887"/>
    </source>
</evidence>
<dbReference type="RefSeq" id="WP_153467485.1">
    <property type="nucleotide sequence ID" value="NZ_QYAZ01000001.1"/>
</dbReference>
<dbReference type="InterPro" id="IPR003018">
    <property type="entry name" value="GAF"/>
</dbReference>
<dbReference type="SMART" id="SM00267">
    <property type="entry name" value="GGDEF"/>
    <property type="match status" value="1"/>
</dbReference>
<dbReference type="InterPro" id="IPR043128">
    <property type="entry name" value="Rev_trsase/Diguanyl_cyclase"/>
</dbReference>
<dbReference type="PROSITE" id="PS50887">
    <property type="entry name" value="GGDEF"/>
    <property type="match status" value="1"/>
</dbReference>
<feature type="domain" description="GGDEF" evidence="2">
    <location>
        <begin position="245"/>
        <end position="380"/>
    </location>
</feature>
<dbReference type="SUPFAM" id="SSF55073">
    <property type="entry name" value="Nucleotide cyclase"/>
    <property type="match status" value="1"/>
</dbReference>
<dbReference type="CDD" id="cd01949">
    <property type="entry name" value="GGDEF"/>
    <property type="match status" value="1"/>
</dbReference>
<protein>
    <submittedName>
        <fullName evidence="3">GGDEF domain-containing protein</fullName>
    </submittedName>
</protein>
<dbReference type="Pfam" id="PF00563">
    <property type="entry name" value="EAL"/>
    <property type="match status" value="1"/>
</dbReference>
<accession>A0ABQ6VS44</accession>
<dbReference type="Gene3D" id="3.20.20.450">
    <property type="entry name" value="EAL domain"/>
    <property type="match status" value="1"/>
</dbReference>
<dbReference type="NCBIfam" id="TIGR00254">
    <property type="entry name" value="GGDEF"/>
    <property type="match status" value="1"/>
</dbReference>
<name>A0ABQ6VS44_9PROT</name>
<feature type="domain" description="EAL" evidence="1">
    <location>
        <begin position="389"/>
        <end position="632"/>
    </location>
</feature>
<keyword evidence="4" id="KW-1185">Reference proteome</keyword>
<dbReference type="Gene3D" id="3.30.450.40">
    <property type="match status" value="1"/>
</dbReference>
<reference evidence="3 4" key="1">
    <citation type="submission" date="2018-09" db="EMBL/GenBank/DDBJ databases">
        <title>Genome sequence and characterization of the bcs clusters for the production of nanocellulose from the low pH resistant strain Komagataeibacter medellinensis ID13488.</title>
        <authorList>
            <person name="Hernandez-Arriaga A.M."/>
            <person name="Del Cerro C."/>
            <person name="Urbina L."/>
            <person name="Eceiza A."/>
            <person name="Retegi A."/>
            <person name="Prieto M.A."/>
        </authorList>
    </citation>
    <scope>NUCLEOTIDE SEQUENCE [LARGE SCALE GENOMIC DNA]</scope>
    <source>
        <strain evidence="3 4">ID13488</strain>
    </source>
</reference>
<dbReference type="Proteomes" id="UP000427842">
    <property type="component" value="Unassembled WGS sequence"/>
</dbReference>
<comment type="caution">
    <text evidence="3">The sequence shown here is derived from an EMBL/GenBank/DDBJ whole genome shotgun (WGS) entry which is preliminary data.</text>
</comment>
<dbReference type="PANTHER" id="PTHR44757:SF2">
    <property type="entry name" value="BIOFILM ARCHITECTURE MAINTENANCE PROTEIN MBAA"/>
    <property type="match status" value="1"/>
</dbReference>
<sequence length="632" mass="70778">MTINSGSEAEVTDYEALYRRIRRRYEREREVRMEAERIAEDGLSQLYARNRQQTLMEAVAAQANSGQSVEDIVRFAFSQACEMGPWCMALAWLPDSKGSDRVFRLASHLSGHENATAGRALPIGSDDALLPSLCSRLQIESAPLWLVGEGTRSGMQTVLMVPVMVSGRMAMVLEFNALSRHESDPYTLAMFSNIARQLSHVLERRETADLLRHEATHDALTGLPNRKAFLARLDAIMERDRKTGHDHAVMFIDLDKFKMVNDSFGHHAGDMFLIEIVNRLRRVFDTEENSFIARLGGDEFTAIMTGPRDQASLEKIGARICQELEAEMVIDGHHLRPSASIGIVTSDHDHKSSADIVRDADLAMYEAKRRGGDRVILFTPDLLARMHHALILQGELPDALERNEFLLHYQPIVDVQAGRVVGHEALLRWRDRRGVLHDPAAFIRNAEETGLIVPIGNWVLEQALHHVVTFNRDQVSGYEIAAHINLSANQLREPDMPRQISELLAITGAKAEWIVLEITEDALLPDMDASVRHLAALRSAGARIAINSFGGGRSSLSHLGIIPFDIIKTDRDFVKTMGTHGHTVDVLRLMADLGKRLDKAVIIEGVETQAEQDQLRMLDFRYMQGFHIGRPA</sequence>
<dbReference type="Gene3D" id="3.30.70.270">
    <property type="match status" value="1"/>
</dbReference>
<proteinExistence type="predicted"/>
<evidence type="ECO:0000313" key="4">
    <source>
        <dbReference type="Proteomes" id="UP000427842"/>
    </source>
</evidence>
<dbReference type="InterPro" id="IPR001633">
    <property type="entry name" value="EAL_dom"/>
</dbReference>
<dbReference type="SUPFAM" id="SSF141868">
    <property type="entry name" value="EAL domain-like"/>
    <property type="match status" value="1"/>
</dbReference>
<dbReference type="CDD" id="cd01948">
    <property type="entry name" value="EAL"/>
    <property type="match status" value="1"/>
</dbReference>
<organism evidence="3 4">
    <name type="scientific">Komagataeibacter medellinensis</name>
    <dbReference type="NCBI Taxonomy" id="1177712"/>
    <lineage>
        <taxon>Bacteria</taxon>
        <taxon>Pseudomonadati</taxon>
        <taxon>Pseudomonadota</taxon>
        <taxon>Alphaproteobacteria</taxon>
        <taxon>Acetobacterales</taxon>
        <taxon>Acetobacteraceae</taxon>
        <taxon>Komagataeibacter</taxon>
    </lineage>
</organism>
<dbReference type="PROSITE" id="PS50883">
    <property type="entry name" value="EAL"/>
    <property type="match status" value="1"/>
</dbReference>
<dbReference type="EMBL" id="QYAZ01000001">
    <property type="protein sequence ID" value="KAB8123015.1"/>
    <property type="molecule type" value="Genomic_DNA"/>
</dbReference>
<evidence type="ECO:0000259" key="1">
    <source>
        <dbReference type="PROSITE" id="PS50883"/>
    </source>
</evidence>
<dbReference type="InterPro" id="IPR035919">
    <property type="entry name" value="EAL_sf"/>
</dbReference>
<dbReference type="PANTHER" id="PTHR44757">
    <property type="entry name" value="DIGUANYLATE CYCLASE DGCP"/>
    <property type="match status" value="1"/>
</dbReference>
<evidence type="ECO:0000313" key="3">
    <source>
        <dbReference type="EMBL" id="KAB8123015.1"/>
    </source>
</evidence>
<dbReference type="InterPro" id="IPR029787">
    <property type="entry name" value="Nucleotide_cyclase"/>
</dbReference>
<dbReference type="InterPro" id="IPR052155">
    <property type="entry name" value="Biofilm_reg_signaling"/>
</dbReference>
<dbReference type="InterPro" id="IPR000160">
    <property type="entry name" value="GGDEF_dom"/>
</dbReference>
<dbReference type="Pfam" id="PF13185">
    <property type="entry name" value="GAF_2"/>
    <property type="match status" value="1"/>
</dbReference>
<gene>
    <name evidence="3" type="ORF">D3W54_00825</name>
</gene>
<dbReference type="InterPro" id="IPR029016">
    <property type="entry name" value="GAF-like_dom_sf"/>
</dbReference>
<dbReference type="SMART" id="SM00052">
    <property type="entry name" value="EAL"/>
    <property type="match status" value="1"/>
</dbReference>
<dbReference type="Pfam" id="PF00990">
    <property type="entry name" value="GGDEF"/>
    <property type="match status" value="1"/>
</dbReference>
<dbReference type="SUPFAM" id="SSF55781">
    <property type="entry name" value="GAF domain-like"/>
    <property type="match status" value="1"/>
</dbReference>